<comment type="caution">
    <text evidence="7">The sequence shown here is derived from an EMBL/GenBank/DDBJ whole genome shotgun (WGS) entry which is preliminary data.</text>
</comment>
<keyword evidence="6" id="KW-0131">Cell cycle</keyword>
<evidence type="ECO:0000313" key="8">
    <source>
        <dbReference type="Proteomes" id="UP001183607"/>
    </source>
</evidence>
<dbReference type="EMBL" id="JAVRER010000054">
    <property type="protein sequence ID" value="MDT0418785.1"/>
    <property type="molecule type" value="Genomic_DNA"/>
</dbReference>
<organism evidence="7 8">
    <name type="scientific">Streptomyces evansiae</name>
    <dbReference type="NCBI Taxonomy" id="3075535"/>
    <lineage>
        <taxon>Bacteria</taxon>
        <taxon>Bacillati</taxon>
        <taxon>Actinomycetota</taxon>
        <taxon>Actinomycetes</taxon>
        <taxon>Kitasatosporales</taxon>
        <taxon>Streptomycetaceae</taxon>
        <taxon>Streptomyces</taxon>
    </lineage>
</organism>
<sequence length="153" mass="16525">MTERRGGAASYGTAGAGEEGTSVCETVFRQIRASGVQVPVAARLSYDTRRPYEVALDLRPARDRGVRWVLSRDLLLAGTRTRSGLGDVRVAPVPGPGRDGAVVVRLGPPGASASFATDRHVLRRWLAYTGELVPWGTEAARIDWDEVAARLLR</sequence>
<evidence type="ECO:0000256" key="3">
    <source>
        <dbReference type="ARBA" id="ARBA00022618"/>
    </source>
</evidence>
<evidence type="ECO:0000256" key="4">
    <source>
        <dbReference type="ARBA" id="ARBA00022969"/>
    </source>
</evidence>
<proteinExistence type="inferred from homology"/>
<keyword evidence="3" id="KW-0132">Cell division</keyword>
<comment type="subcellular location">
    <subcellularLocation>
        <location evidence="1">Cell septum</location>
    </subcellularLocation>
</comment>
<dbReference type="InterPro" id="IPR038658">
    <property type="entry name" value="SsgB_sf"/>
</dbReference>
<evidence type="ECO:0000313" key="7">
    <source>
        <dbReference type="EMBL" id="MDT0418785.1"/>
    </source>
</evidence>
<dbReference type="InterPro" id="IPR006776">
    <property type="entry name" value="SsgB"/>
</dbReference>
<protein>
    <submittedName>
        <fullName evidence="7">SsgA family sporulation/cell division regulator</fullName>
    </submittedName>
</protein>
<evidence type="ECO:0000256" key="6">
    <source>
        <dbReference type="ARBA" id="ARBA00023306"/>
    </source>
</evidence>
<name>A0ABD5EEZ6_9ACTN</name>
<dbReference type="GO" id="GO:0030428">
    <property type="term" value="C:cell septum"/>
    <property type="evidence" value="ECO:0007669"/>
    <property type="project" value="UniProtKB-SubCell"/>
</dbReference>
<dbReference type="RefSeq" id="WP_093854491.1">
    <property type="nucleotide sequence ID" value="NZ_JAVRER010000054.1"/>
</dbReference>
<keyword evidence="5" id="KW-0717">Septation</keyword>
<reference evidence="8" key="1">
    <citation type="submission" date="2023-07" db="EMBL/GenBank/DDBJ databases">
        <title>30 novel species of actinomycetes from the DSMZ collection.</title>
        <authorList>
            <person name="Nouioui I."/>
        </authorList>
    </citation>
    <scope>NUCLEOTIDE SEQUENCE [LARGE SCALE GENOMIC DNA]</scope>
    <source>
        <strain evidence="8">DSM 41982</strain>
    </source>
</reference>
<accession>A0ABD5EEZ6</accession>
<dbReference type="Proteomes" id="UP001183607">
    <property type="component" value="Unassembled WGS sequence"/>
</dbReference>
<dbReference type="GO" id="GO:0000917">
    <property type="term" value="P:division septum assembly"/>
    <property type="evidence" value="ECO:0007669"/>
    <property type="project" value="UniProtKB-KW"/>
</dbReference>
<gene>
    <name evidence="7" type="ORF">RM574_25215</name>
</gene>
<comment type="similarity">
    <text evidence="2">Belongs to the SsgA family.</text>
</comment>
<keyword evidence="4" id="KW-0749">Sporulation</keyword>
<dbReference type="AlphaFoldDB" id="A0ABD5EEZ6"/>
<evidence type="ECO:0000256" key="2">
    <source>
        <dbReference type="ARBA" id="ARBA00009323"/>
    </source>
</evidence>
<evidence type="ECO:0000256" key="1">
    <source>
        <dbReference type="ARBA" id="ARBA00004431"/>
    </source>
</evidence>
<dbReference type="Pfam" id="PF04686">
    <property type="entry name" value="SsgA"/>
    <property type="match status" value="1"/>
</dbReference>
<dbReference type="Gene3D" id="2.30.31.20">
    <property type="entry name" value="Sporulation-specific cell division protein SsgB"/>
    <property type="match status" value="1"/>
</dbReference>
<evidence type="ECO:0000256" key="5">
    <source>
        <dbReference type="ARBA" id="ARBA00023210"/>
    </source>
</evidence>
<dbReference type="GO" id="GO:0030435">
    <property type="term" value="P:sporulation resulting in formation of a cellular spore"/>
    <property type="evidence" value="ECO:0007669"/>
    <property type="project" value="UniProtKB-KW"/>
</dbReference>